<dbReference type="InterPro" id="IPR036514">
    <property type="entry name" value="SGNH_hydro_sf"/>
</dbReference>
<dbReference type="InterPro" id="IPR013830">
    <property type="entry name" value="SGNH_hydro"/>
</dbReference>
<evidence type="ECO:0000313" key="2">
    <source>
        <dbReference type="EMBL" id="HIU94945.1"/>
    </source>
</evidence>
<dbReference type="GO" id="GO:0016787">
    <property type="term" value="F:hydrolase activity"/>
    <property type="evidence" value="ECO:0007669"/>
    <property type="project" value="UniProtKB-KW"/>
</dbReference>
<dbReference type="Proteomes" id="UP000824128">
    <property type="component" value="Unassembled WGS sequence"/>
</dbReference>
<gene>
    <name evidence="2" type="ORF">IAD24_07310</name>
</gene>
<reference evidence="2" key="2">
    <citation type="journal article" date="2021" name="PeerJ">
        <title>Extensive microbial diversity within the chicken gut microbiome revealed by metagenomics and culture.</title>
        <authorList>
            <person name="Gilroy R."/>
            <person name="Ravi A."/>
            <person name="Getino M."/>
            <person name="Pursley I."/>
            <person name="Horton D.L."/>
            <person name="Alikhan N.F."/>
            <person name="Baker D."/>
            <person name="Gharbi K."/>
            <person name="Hall N."/>
            <person name="Watson M."/>
            <person name="Adriaenssens E.M."/>
            <person name="Foster-Nyarko E."/>
            <person name="Jarju S."/>
            <person name="Secka A."/>
            <person name="Antonio M."/>
            <person name="Oren A."/>
            <person name="Chaudhuri R.R."/>
            <person name="La Ragione R."/>
            <person name="Hildebrand F."/>
            <person name="Pallen M.J."/>
        </authorList>
    </citation>
    <scope>NUCLEOTIDE SEQUENCE</scope>
    <source>
        <strain evidence="2">ChiGjej2B2-16831</strain>
    </source>
</reference>
<keyword evidence="2" id="KW-0378">Hydrolase</keyword>
<comment type="caution">
    <text evidence="2">The sequence shown here is derived from an EMBL/GenBank/DDBJ whole genome shotgun (WGS) entry which is preliminary data.</text>
</comment>
<organism evidence="2 3">
    <name type="scientific">Candidatus Aphodomorpha intestinavium</name>
    <dbReference type="NCBI Taxonomy" id="2840672"/>
    <lineage>
        <taxon>Bacteria</taxon>
        <taxon>Bacillati</taxon>
        <taxon>Bacillota</taxon>
        <taxon>Clostridia</taxon>
        <taxon>Eubacteriales</taxon>
        <taxon>Candidatus Aphodomorpha</taxon>
    </lineage>
</organism>
<dbReference type="SUPFAM" id="SSF52266">
    <property type="entry name" value="SGNH hydrolase"/>
    <property type="match status" value="1"/>
</dbReference>
<sequence length="233" mass="26519">MNNAYEKNETVAIWGDSLAKGVVWNERRGRHTYAQETAVAVAGRELDIRVINRARFGYTAPQGLALMEKDLAGGMTADAAVIEFGGNDCNFDWQAISDDPDGEHHPNTLPHVFADTLRRMVALLRERGIRPILMTLPPIDAEKYFRFLVGDKLNAANILRWLGDKQRIYRFQEMYSLLIERVARQMQCMLIDLRQSCLLDRDMFFMLCDDGLHLTEEGQRFVGAQIAALVREG</sequence>
<feature type="domain" description="SGNH hydrolase-type esterase" evidence="1">
    <location>
        <begin position="15"/>
        <end position="220"/>
    </location>
</feature>
<dbReference type="PANTHER" id="PTHR14209">
    <property type="entry name" value="ISOAMYL ACETATE-HYDROLYZING ESTERASE 1"/>
    <property type="match status" value="1"/>
</dbReference>
<dbReference type="InterPro" id="IPR045136">
    <property type="entry name" value="Iah1-like"/>
</dbReference>
<dbReference type="PANTHER" id="PTHR14209:SF19">
    <property type="entry name" value="ISOAMYL ACETATE-HYDROLYZING ESTERASE 1 HOMOLOG"/>
    <property type="match status" value="1"/>
</dbReference>
<dbReference type="EMBL" id="DVNZ01000230">
    <property type="protein sequence ID" value="HIU94945.1"/>
    <property type="molecule type" value="Genomic_DNA"/>
</dbReference>
<dbReference type="Gene3D" id="3.40.50.1110">
    <property type="entry name" value="SGNH hydrolase"/>
    <property type="match status" value="1"/>
</dbReference>
<dbReference type="AlphaFoldDB" id="A0A9D1STP7"/>
<protein>
    <submittedName>
        <fullName evidence="2">SGNH/GDSL hydrolase family protein</fullName>
    </submittedName>
</protein>
<name>A0A9D1STP7_9FIRM</name>
<evidence type="ECO:0000259" key="1">
    <source>
        <dbReference type="Pfam" id="PF13472"/>
    </source>
</evidence>
<accession>A0A9D1STP7</accession>
<reference evidence="2" key="1">
    <citation type="submission" date="2020-10" db="EMBL/GenBank/DDBJ databases">
        <authorList>
            <person name="Gilroy R."/>
        </authorList>
    </citation>
    <scope>NUCLEOTIDE SEQUENCE</scope>
    <source>
        <strain evidence="2">ChiGjej2B2-16831</strain>
    </source>
</reference>
<dbReference type="Pfam" id="PF13472">
    <property type="entry name" value="Lipase_GDSL_2"/>
    <property type="match status" value="1"/>
</dbReference>
<evidence type="ECO:0000313" key="3">
    <source>
        <dbReference type="Proteomes" id="UP000824128"/>
    </source>
</evidence>
<proteinExistence type="predicted"/>